<evidence type="ECO:0000256" key="1">
    <source>
        <dbReference type="ARBA" id="ARBA00001946"/>
    </source>
</evidence>
<name>A0A520M8Z3_9GAMM</name>
<evidence type="ECO:0000256" key="10">
    <source>
        <dbReference type="ARBA" id="ARBA00031306"/>
    </source>
</evidence>
<dbReference type="AlphaFoldDB" id="A0A520M8Z3"/>
<dbReference type="InterPro" id="IPR003374">
    <property type="entry name" value="ApbE-like_sf"/>
</dbReference>
<evidence type="ECO:0000256" key="8">
    <source>
        <dbReference type="ARBA" id="ARBA00022827"/>
    </source>
</evidence>
<feature type="non-terminal residue" evidence="12">
    <location>
        <position position="299"/>
    </location>
</feature>
<evidence type="ECO:0000256" key="4">
    <source>
        <dbReference type="ARBA" id="ARBA00016337"/>
    </source>
</evidence>
<evidence type="ECO:0000313" key="12">
    <source>
        <dbReference type="EMBL" id="RZO17685.1"/>
    </source>
</evidence>
<evidence type="ECO:0000256" key="7">
    <source>
        <dbReference type="ARBA" id="ARBA00022723"/>
    </source>
</evidence>
<evidence type="ECO:0000256" key="2">
    <source>
        <dbReference type="ARBA" id="ARBA00008282"/>
    </source>
</evidence>
<organism evidence="12 13">
    <name type="scientific">SAR92 clade bacterium</name>
    <dbReference type="NCBI Taxonomy" id="2315479"/>
    <lineage>
        <taxon>Bacteria</taxon>
        <taxon>Pseudomonadati</taxon>
        <taxon>Pseudomonadota</taxon>
        <taxon>Gammaproteobacteria</taxon>
        <taxon>Cellvibrionales</taxon>
        <taxon>Porticoccaceae</taxon>
        <taxon>SAR92 clade</taxon>
    </lineage>
</organism>
<protein>
    <recommendedName>
        <fullName evidence="4">FAD:protein FMN transferase</fullName>
        <ecNumber evidence="3">2.7.1.180</ecNumber>
    </recommendedName>
    <alternativeName>
        <fullName evidence="10">Flavin transferase</fullName>
    </alternativeName>
</protein>
<accession>A0A520M8Z3</accession>
<keyword evidence="8" id="KW-0274">FAD</keyword>
<gene>
    <name evidence="12" type="ORF">EVB03_10385</name>
</gene>
<dbReference type="GO" id="GO:0016740">
    <property type="term" value="F:transferase activity"/>
    <property type="evidence" value="ECO:0007669"/>
    <property type="project" value="UniProtKB-KW"/>
</dbReference>
<comment type="caution">
    <text evidence="12">The sequence shown here is derived from an EMBL/GenBank/DDBJ whole genome shotgun (WGS) entry which is preliminary data.</text>
</comment>
<dbReference type="GO" id="GO:0046872">
    <property type="term" value="F:metal ion binding"/>
    <property type="evidence" value="ECO:0007669"/>
    <property type="project" value="UniProtKB-KW"/>
</dbReference>
<evidence type="ECO:0000256" key="11">
    <source>
        <dbReference type="ARBA" id="ARBA00048540"/>
    </source>
</evidence>
<evidence type="ECO:0000256" key="3">
    <source>
        <dbReference type="ARBA" id="ARBA00011955"/>
    </source>
</evidence>
<dbReference type="EMBL" id="SHBP01000037">
    <property type="protein sequence ID" value="RZO17685.1"/>
    <property type="molecule type" value="Genomic_DNA"/>
</dbReference>
<evidence type="ECO:0000256" key="9">
    <source>
        <dbReference type="ARBA" id="ARBA00022842"/>
    </source>
</evidence>
<dbReference type="Gene3D" id="3.10.520.10">
    <property type="entry name" value="ApbE-like domains"/>
    <property type="match status" value="1"/>
</dbReference>
<comment type="similarity">
    <text evidence="2">Belongs to the ApbE family.</text>
</comment>
<reference evidence="12 13" key="1">
    <citation type="submission" date="2019-02" db="EMBL/GenBank/DDBJ databases">
        <title>Prokaryotic population dynamics and viral predation in marine succession experiment using metagenomics: the confinement effect.</title>
        <authorList>
            <person name="Haro-Moreno J.M."/>
            <person name="Rodriguez-Valera F."/>
            <person name="Lopez-Perez M."/>
        </authorList>
    </citation>
    <scope>NUCLEOTIDE SEQUENCE [LARGE SCALE GENOMIC DNA]</scope>
    <source>
        <strain evidence="12">MED-G170</strain>
    </source>
</reference>
<dbReference type="EC" id="2.7.1.180" evidence="3"/>
<dbReference type="InterPro" id="IPR024932">
    <property type="entry name" value="ApbE"/>
</dbReference>
<evidence type="ECO:0000256" key="5">
    <source>
        <dbReference type="ARBA" id="ARBA00022630"/>
    </source>
</evidence>
<dbReference type="PANTHER" id="PTHR30040">
    <property type="entry name" value="THIAMINE BIOSYNTHESIS LIPOPROTEIN APBE"/>
    <property type="match status" value="1"/>
</dbReference>
<comment type="catalytic activity">
    <reaction evidence="11">
        <text>L-threonyl-[protein] + FAD = FMN-L-threonyl-[protein] + AMP + H(+)</text>
        <dbReference type="Rhea" id="RHEA:36847"/>
        <dbReference type="Rhea" id="RHEA-COMP:11060"/>
        <dbReference type="Rhea" id="RHEA-COMP:11061"/>
        <dbReference type="ChEBI" id="CHEBI:15378"/>
        <dbReference type="ChEBI" id="CHEBI:30013"/>
        <dbReference type="ChEBI" id="CHEBI:57692"/>
        <dbReference type="ChEBI" id="CHEBI:74257"/>
        <dbReference type="ChEBI" id="CHEBI:456215"/>
        <dbReference type="EC" id="2.7.1.180"/>
    </reaction>
</comment>
<dbReference type="SUPFAM" id="SSF143631">
    <property type="entry name" value="ApbE-like"/>
    <property type="match status" value="1"/>
</dbReference>
<comment type="cofactor">
    <cofactor evidence="1">
        <name>Mg(2+)</name>
        <dbReference type="ChEBI" id="CHEBI:18420"/>
    </cofactor>
</comment>
<sequence>MRLWSRCSVISAWKRTIFFLMILVAKATKRLSLSGLIKASGARIFGLFAMTAMLLTGCGFGPEIIKISGTKMGTNYSVTVVADQPAPDNLEELIEAELNRVDQSMSTYKSDSEISQFNALAVNKELGVSTDFYKVLKVSEVVWAASDGAFEPTVAPLVDLWGFGPTRRKDELPDPDVIADHLLGLGLDAIKLRREGGRQFVSKTRPVQLDLSAVAKGYAVDLVADLLEMNALPDYLVEVGGEMRVSGSNPDGQPWRLAIETPTLVSQVQEVLALSGGAVATSGDYRNYFEYEGARYSHT</sequence>
<keyword evidence="9" id="KW-0460">Magnesium</keyword>
<dbReference type="Proteomes" id="UP000315889">
    <property type="component" value="Unassembled WGS sequence"/>
</dbReference>
<keyword evidence="5" id="KW-0285">Flavoprotein</keyword>
<keyword evidence="7" id="KW-0479">Metal-binding</keyword>
<evidence type="ECO:0000313" key="13">
    <source>
        <dbReference type="Proteomes" id="UP000315889"/>
    </source>
</evidence>
<proteinExistence type="inferred from homology"/>
<keyword evidence="6 12" id="KW-0808">Transferase</keyword>
<dbReference type="Pfam" id="PF02424">
    <property type="entry name" value="ApbE"/>
    <property type="match status" value="1"/>
</dbReference>
<evidence type="ECO:0000256" key="6">
    <source>
        <dbReference type="ARBA" id="ARBA00022679"/>
    </source>
</evidence>
<dbReference type="PANTHER" id="PTHR30040:SF2">
    <property type="entry name" value="FAD:PROTEIN FMN TRANSFERASE"/>
    <property type="match status" value="1"/>
</dbReference>